<dbReference type="Proteomes" id="UP001138686">
    <property type="component" value="Unassembled WGS sequence"/>
</dbReference>
<sequence length="105" mass="12265">MSILLTSESFAFSTQEEGTKSTLQDGTASIQVPLNHRALIVEEFGTTKTFEQNFYPQIHFFSNKNSRFNTLFFVSSLSENKDNFLFKKNLKKLLTQQIFPFHLFW</sequence>
<dbReference type="EMBL" id="JAHWDP010000001">
    <property type="protein sequence ID" value="MBW2937180.1"/>
    <property type="molecule type" value="Genomic_DNA"/>
</dbReference>
<name>A0A9X1FMA3_9FLAO</name>
<accession>A0A9X1FMA3</accession>
<evidence type="ECO:0000313" key="2">
    <source>
        <dbReference type="Proteomes" id="UP001138686"/>
    </source>
</evidence>
<reference evidence="1" key="1">
    <citation type="submission" date="2021-07" db="EMBL/GenBank/DDBJ databases">
        <title>Aureisphaera sp. CAU 1614 isolated from sea sediment.</title>
        <authorList>
            <person name="Kim W."/>
        </authorList>
    </citation>
    <scope>NUCLEOTIDE SEQUENCE</scope>
    <source>
        <strain evidence="1">CAU 1614</strain>
    </source>
</reference>
<dbReference type="AlphaFoldDB" id="A0A9X1FMA3"/>
<proteinExistence type="predicted"/>
<dbReference type="RefSeq" id="WP_219051380.1">
    <property type="nucleotide sequence ID" value="NZ_JAHWDP010000001.1"/>
</dbReference>
<keyword evidence="2" id="KW-1185">Reference proteome</keyword>
<protein>
    <submittedName>
        <fullName evidence="1">Uncharacterized protein</fullName>
    </submittedName>
</protein>
<organism evidence="1 2">
    <name type="scientific">Halomarinibacterium sedimenti</name>
    <dbReference type="NCBI Taxonomy" id="2857106"/>
    <lineage>
        <taxon>Bacteria</taxon>
        <taxon>Pseudomonadati</taxon>
        <taxon>Bacteroidota</taxon>
        <taxon>Flavobacteriia</taxon>
        <taxon>Flavobacteriales</taxon>
        <taxon>Flavobacteriaceae</taxon>
        <taxon>Halomarinibacterium</taxon>
    </lineage>
</organism>
<comment type="caution">
    <text evidence="1">The sequence shown here is derived from an EMBL/GenBank/DDBJ whole genome shotgun (WGS) entry which is preliminary data.</text>
</comment>
<gene>
    <name evidence="1" type="ORF">KXJ69_03630</name>
</gene>
<evidence type="ECO:0000313" key="1">
    <source>
        <dbReference type="EMBL" id="MBW2937180.1"/>
    </source>
</evidence>